<dbReference type="PANTHER" id="PTHR32552">
    <property type="entry name" value="FERRICHROME IRON RECEPTOR-RELATED"/>
    <property type="match status" value="1"/>
</dbReference>
<dbReference type="Proteomes" id="UP001595681">
    <property type="component" value="Unassembled WGS sequence"/>
</dbReference>
<keyword evidence="8" id="KW-0408">Iron</keyword>
<dbReference type="InterPro" id="IPR010105">
    <property type="entry name" value="TonB_sidphr_rcpt"/>
</dbReference>
<feature type="domain" description="TonB-dependent receptor-like beta-barrel" evidence="18">
    <location>
        <begin position="270"/>
        <end position="670"/>
    </location>
</feature>
<evidence type="ECO:0000313" key="20">
    <source>
        <dbReference type="EMBL" id="MFC3443124.1"/>
    </source>
</evidence>
<dbReference type="InterPro" id="IPR039426">
    <property type="entry name" value="TonB-dep_rcpt-like"/>
</dbReference>
<evidence type="ECO:0000256" key="9">
    <source>
        <dbReference type="ARBA" id="ARBA00023065"/>
    </source>
</evidence>
<dbReference type="Pfam" id="PF07715">
    <property type="entry name" value="Plug"/>
    <property type="match status" value="1"/>
</dbReference>
<name>A0ABV7NL29_9SPHN</name>
<feature type="short sequence motif" description="TonB C-terminal box" evidence="15">
    <location>
        <begin position="683"/>
        <end position="700"/>
    </location>
</feature>
<evidence type="ECO:0000256" key="4">
    <source>
        <dbReference type="ARBA" id="ARBA00022452"/>
    </source>
</evidence>
<protein>
    <submittedName>
        <fullName evidence="20">TonB-dependent siderophore receptor</fullName>
    </submittedName>
</protein>
<keyword evidence="5" id="KW-0410">Iron transport</keyword>
<keyword evidence="4 14" id="KW-1134">Transmembrane beta strand</keyword>
<dbReference type="Pfam" id="PF00593">
    <property type="entry name" value="TonB_dep_Rec_b-barrel"/>
    <property type="match status" value="1"/>
</dbReference>
<evidence type="ECO:0000256" key="11">
    <source>
        <dbReference type="ARBA" id="ARBA00023136"/>
    </source>
</evidence>
<evidence type="ECO:0000256" key="5">
    <source>
        <dbReference type="ARBA" id="ARBA00022496"/>
    </source>
</evidence>
<feature type="domain" description="TonB-dependent receptor plug" evidence="19">
    <location>
        <begin position="60"/>
        <end position="158"/>
    </location>
</feature>
<evidence type="ECO:0000256" key="1">
    <source>
        <dbReference type="ARBA" id="ARBA00004571"/>
    </source>
</evidence>
<feature type="chain" id="PRO_5045337265" evidence="17">
    <location>
        <begin position="25"/>
        <end position="700"/>
    </location>
</feature>
<evidence type="ECO:0000313" key="21">
    <source>
        <dbReference type="Proteomes" id="UP001595681"/>
    </source>
</evidence>
<evidence type="ECO:0000256" key="12">
    <source>
        <dbReference type="ARBA" id="ARBA00023170"/>
    </source>
</evidence>
<evidence type="ECO:0000259" key="19">
    <source>
        <dbReference type="Pfam" id="PF07715"/>
    </source>
</evidence>
<evidence type="ECO:0000256" key="16">
    <source>
        <dbReference type="RuleBase" id="RU003357"/>
    </source>
</evidence>
<feature type="signal peptide" evidence="17">
    <location>
        <begin position="1"/>
        <end position="24"/>
    </location>
</feature>
<dbReference type="PANTHER" id="PTHR32552:SF74">
    <property type="entry name" value="HYDROXAMATE SIDEROPHORE RECEPTOR FHUE"/>
    <property type="match status" value="1"/>
</dbReference>
<keyword evidence="3 14" id="KW-0813">Transport</keyword>
<keyword evidence="9" id="KW-0406">Ion transport</keyword>
<keyword evidence="13 14" id="KW-0998">Cell outer membrane</keyword>
<dbReference type="PROSITE" id="PS52016">
    <property type="entry name" value="TONB_DEPENDENT_REC_3"/>
    <property type="match status" value="1"/>
</dbReference>
<accession>A0ABV7NL29</accession>
<organism evidence="20 21">
    <name type="scientific">Sphingobium rhizovicinum</name>
    <dbReference type="NCBI Taxonomy" id="432308"/>
    <lineage>
        <taxon>Bacteria</taxon>
        <taxon>Pseudomonadati</taxon>
        <taxon>Pseudomonadota</taxon>
        <taxon>Alphaproteobacteria</taxon>
        <taxon>Sphingomonadales</taxon>
        <taxon>Sphingomonadaceae</taxon>
        <taxon>Sphingobium</taxon>
    </lineage>
</organism>
<keyword evidence="11 14" id="KW-0472">Membrane</keyword>
<keyword evidence="21" id="KW-1185">Reference proteome</keyword>
<dbReference type="InterPro" id="IPR012910">
    <property type="entry name" value="Plug_dom"/>
</dbReference>
<keyword evidence="12 20" id="KW-0675">Receptor</keyword>
<keyword evidence="7 17" id="KW-0732">Signal</keyword>
<dbReference type="PROSITE" id="PS01156">
    <property type="entry name" value="TONB_DEPENDENT_REC_2"/>
    <property type="match status" value="1"/>
</dbReference>
<dbReference type="NCBIfam" id="TIGR01783">
    <property type="entry name" value="TonB-siderophor"/>
    <property type="match status" value="1"/>
</dbReference>
<reference evidence="21" key="1">
    <citation type="journal article" date="2019" name="Int. J. Syst. Evol. Microbiol.">
        <title>The Global Catalogue of Microorganisms (GCM) 10K type strain sequencing project: providing services to taxonomists for standard genome sequencing and annotation.</title>
        <authorList>
            <consortium name="The Broad Institute Genomics Platform"/>
            <consortium name="The Broad Institute Genome Sequencing Center for Infectious Disease"/>
            <person name="Wu L."/>
            <person name="Ma J."/>
        </authorList>
    </citation>
    <scope>NUCLEOTIDE SEQUENCE [LARGE SCALE GENOMIC DNA]</scope>
    <source>
        <strain evidence="21">CCM 7491</strain>
    </source>
</reference>
<dbReference type="InterPro" id="IPR037066">
    <property type="entry name" value="Plug_dom_sf"/>
</dbReference>
<dbReference type="SUPFAM" id="SSF56935">
    <property type="entry name" value="Porins"/>
    <property type="match status" value="1"/>
</dbReference>
<dbReference type="Gene3D" id="2.170.130.10">
    <property type="entry name" value="TonB-dependent receptor, plug domain"/>
    <property type="match status" value="1"/>
</dbReference>
<dbReference type="InterPro" id="IPR010917">
    <property type="entry name" value="TonB_rcpt_CS"/>
</dbReference>
<dbReference type="Gene3D" id="2.40.170.20">
    <property type="entry name" value="TonB-dependent receptor, beta-barrel domain"/>
    <property type="match status" value="1"/>
</dbReference>
<keyword evidence="6 14" id="KW-0812">Transmembrane</keyword>
<evidence type="ECO:0000256" key="2">
    <source>
        <dbReference type="ARBA" id="ARBA00009810"/>
    </source>
</evidence>
<evidence type="ECO:0000256" key="6">
    <source>
        <dbReference type="ARBA" id="ARBA00022692"/>
    </source>
</evidence>
<evidence type="ECO:0000256" key="13">
    <source>
        <dbReference type="ARBA" id="ARBA00023237"/>
    </source>
</evidence>
<evidence type="ECO:0000256" key="10">
    <source>
        <dbReference type="ARBA" id="ARBA00023077"/>
    </source>
</evidence>
<gene>
    <name evidence="20" type="ORF">ACFOKF_18295</name>
</gene>
<evidence type="ECO:0000256" key="8">
    <source>
        <dbReference type="ARBA" id="ARBA00023004"/>
    </source>
</evidence>
<sequence>MTRPLRTLLLAGVAALLPAGPALAAPLAEADAGAASDSTIIVTGAGNQATSAATGLALTLRETPQSVSIINRERITDFALTNINDLLDQAVGINVERVETDRTYFNSRGFDVTSFQLDGIGLPLIWGIQFGDLDTALFENVETIRGANALMTGVGNPSATINYVRKRPLDHFAANGSVQLGSYDLWRAEGDVSVPVTDTVAVRMTYAHQERDSHLDYNRNNRDVMGGMISWQATPQLKLTAGYSRQENNSDGVLWGALPLVDSEGARIAYPRSASTSADWTYWDTTDTTAFAELAYSFDNGWSAKGVFTYKRFEENAKLLYAYGLSDAETGLGVHGMVGIYPSDYKQYLGDFYASGPVSLFGREHSLAFGLSTAKRDGWEYEGSASDDILYPAVSQWGQGLIAEPDFPTPYLAARSTDKLTRAYGAAHLNLSDNLKAVVGASAMWLKSTGDSYGTDLYRKDSKVSPYAGLVLDLNSHVSLYASYTDIYNPQTEVNVNNVRLDPAKGTSIEAGVKSEWLDGKLYATAAIFRAKQKGLADFAGVFGADGAGQSGDSYYRGVDTTSKGFELEIAGHITDDWSLSGGYTWLDIEDQDGNDTRTWLPTQTLKLATNYVVPTLNDLKLGAQLRWQNGIHTDTDGFTVRQKAYAVVDLMAGIRVVDHVRASVNVRNVANTRYLNSLMWGQAYYAPPRTALATLSVEF</sequence>
<comment type="caution">
    <text evidence="20">The sequence shown here is derived from an EMBL/GenBank/DDBJ whole genome shotgun (WGS) entry which is preliminary data.</text>
</comment>
<dbReference type="EMBL" id="JBHRVU010000004">
    <property type="protein sequence ID" value="MFC3443124.1"/>
    <property type="molecule type" value="Genomic_DNA"/>
</dbReference>
<proteinExistence type="inferred from homology"/>
<dbReference type="InterPro" id="IPR036942">
    <property type="entry name" value="Beta-barrel_TonB_sf"/>
</dbReference>
<dbReference type="InterPro" id="IPR000531">
    <property type="entry name" value="Beta-barrel_TonB"/>
</dbReference>
<evidence type="ECO:0000259" key="18">
    <source>
        <dbReference type="Pfam" id="PF00593"/>
    </source>
</evidence>
<evidence type="ECO:0000256" key="17">
    <source>
        <dbReference type="SAM" id="SignalP"/>
    </source>
</evidence>
<evidence type="ECO:0000256" key="15">
    <source>
        <dbReference type="PROSITE-ProRule" id="PRU10144"/>
    </source>
</evidence>
<evidence type="ECO:0000256" key="14">
    <source>
        <dbReference type="PROSITE-ProRule" id="PRU01360"/>
    </source>
</evidence>
<dbReference type="CDD" id="cd01347">
    <property type="entry name" value="ligand_gated_channel"/>
    <property type="match status" value="1"/>
</dbReference>
<keyword evidence="10 16" id="KW-0798">TonB box</keyword>
<evidence type="ECO:0000256" key="7">
    <source>
        <dbReference type="ARBA" id="ARBA00022729"/>
    </source>
</evidence>
<dbReference type="RefSeq" id="WP_380797472.1">
    <property type="nucleotide sequence ID" value="NZ_JBHRVU010000004.1"/>
</dbReference>
<comment type="similarity">
    <text evidence="2 14 16">Belongs to the TonB-dependent receptor family.</text>
</comment>
<evidence type="ECO:0000256" key="3">
    <source>
        <dbReference type="ARBA" id="ARBA00022448"/>
    </source>
</evidence>
<comment type="subcellular location">
    <subcellularLocation>
        <location evidence="1 14">Cell outer membrane</location>
        <topology evidence="1 14">Multi-pass membrane protein</topology>
    </subcellularLocation>
</comment>